<dbReference type="GO" id="GO:0005543">
    <property type="term" value="F:phospholipid binding"/>
    <property type="evidence" value="ECO:0007669"/>
    <property type="project" value="TreeGrafter"/>
</dbReference>
<comment type="subcellular location">
    <subcellularLocation>
        <location evidence="1">Nucleus membrane</location>
        <topology evidence="1">Peripheral membrane protein</topology>
        <orientation evidence="1">Cytoplasmic side</orientation>
    </subcellularLocation>
    <subcellularLocation>
        <location evidence="3">Nucleus membrane</location>
        <topology evidence="3">Peripheral membrane protein</topology>
        <orientation evidence="3">Nucleoplasmic side</orientation>
    </subcellularLocation>
    <subcellularLocation>
        <location evidence="2">Nucleus</location>
        <location evidence="2">Nuclear pore complex</location>
    </subcellularLocation>
</comment>
<organism evidence="16 17">
    <name type="scientific">Marasmius oreades</name>
    <name type="common">fairy-ring Marasmius</name>
    <dbReference type="NCBI Taxonomy" id="181124"/>
    <lineage>
        <taxon>Eukaryota</taxon>
        <taxon>Fungi</taxon>
        <taxon>Dikarya</taxon>
        <taxon>Basidiomycota</taxon>
        <taxon>Agaricomycotina</taxon>
        <taxon>Agaricomycetes</taxon>
        <taxon>Agaricomycetidae</taxon>
        <taxon>Agaricales</taxon>
        <taxon>Marasmiineae</taxon>
        <taxon>Marasmiaceae</taxon>
        <taxon>Marasmius</taxon>
    </lineage>
</organism>
<accession>A0A9P7UYQ6</accession>
<keyword evidence="7" id="KW-0653">Protein transport</keyword>
<evidence type="ECO:0000256" key="3">
    <source>
        <dbReference type="ARBA" id="ARBA00004620"/>
    </source>
</evidence>
<keyword evidence="10" id="KW-0539">Nucleus</keyword>
<evidence type="ECO:0000256" key="7">
    <source>
        <dbReference type="ARBA" id="ARBA00022927"/>
    </source>
</evidence>
<evidence type="ECO:0000259" key="15">
    <source>
        <dbReference type="Pfam" id="PF05064"/>
    </source>
</evidence>
<dbReference type="KEGG" id="more:E1B28_004485"/>
<evidence type="ECO:0000256" key="1">
    <source>
        <dbReference type="ARBA" id="ARBA00004335"/>
    </source>
</evidence>
<evidence type="ECO:0000256" key="14">
    <source>
        <dbReference type="SAM" id="MobiDB-lite"/>
    </source>
</evidence>
<comment type="caution">
    <text evidence="16">The sequence shown here is derived from an EMBL/GenBank/DDBJ whole genome shotgun (WGS) entry which is preliminary data.</text>
</comment>
<feature type="compositionally biased region" description="Low complexity" evidence="14">
    <location>
        <begin position="159"/>
        <end position="180"/>
    </location>
</feature>
<feature type="compositionally biased region" description="Low complexity" evidence="14">
    <location>
        <begin position="127"/>
        <end position="140"/>
    </location>
</feature>
<feature type="region of interest" description="Disordered" evidence="14">
    <location>
        <begin position="269"/>
        <end position="295"/>
    </location>
</feature>
<dbReference type="Proteomes" id="UP001049176">
    <property type="component" value="Chromosome 2"/>
</dbReference>
<evidence type="ECO:0000256" key="9">
    <source>
        <dbReference type="ARBA" id="ARBA00023132"/>
    </source>
</evidence>
<dbReference type="RefSeq" id="XP_043013573.1">
    <property type="nucleotide sequence ID" value="XM_043148971.1"/>
</dbReference>
<dbReference type="GO" id="GO:0044613">
    <property type="term" value="C:nuclear pore central transport channel"/>
    <property type="evidence" value="ECO:0007669"/>
    <property type="project" value="TreeGrafter"/>
</dbReference>
<keyword evidence="8" id="KW-0811">Translocation</keyword>
<reference evidence="16" key="1">
    <citation type="journal article" date="2021" name="Genome Biol. Evol.">
        <title>The assembled and annotated genome of the fairy-ring fungus Marasmius oreades.</title>
        <authorList>
            <person name="Hiltunen M."/>
            <person name="Ament-Velasquez S.L."/>
            <person name="Johannesson H."/>
        </authorList>
    </citation>
    <scope>NUCLEOTIDE SEQUENCE</scope>
    <source>
        <strain evidence="16">03SP1</strain>
    </source>
</reference>
<keyword evidence="6" id="KW-0509">mRNA transport</keyword>
<dbReference type="GO" id="GO:0051028">
    <property type="term" value="P:mRNA transport"/>
    <property type="evidence" value="ECO:0007669"/>
    <property type="project" value="UniProtKB-KW"/>
</dbReference>
<dbReference type="GO" id="GO:0006606">
    <property type="term" value="P:protein import into nucleus"/>
    <property type="evidence" value="ECO:0007669"/>
    <property type="project" value="TreeGrafter"/>
</dbReference>
<evidence type="ECO:0000256" key="10">
    <source>
        <dbReference type="ARBA" id="ARBA00023242"/>
    </source>
</evidence>
<dbReference type="Gene3D" id="1.20.5.170">
    <property type="match status" value="1"/>
</dbReference>
<dbReference type="InterPro" id="IPR026010">
    <property type="entry name" value="NSP1/NUP62"/>
</dbReference>
<dbReference type="PANTHER" id="PTHR12084">
    <property type="entry name" value="NUCLEAR PORE GLYCOPROTEIN P62-RELATED"/>
    <property type="match status" value="1"/>
</dbReference>
<comment type="similarity">
    <text evidence="4">Belongs to the nucleoporin NSP1/NUP62 family.</text>
</comment>
<dbReference type="AlphaFoldDB" id="A0A9P7UYQ6"/>
<sequence length="516" mass="51898">MSGLFGNSATSGSTGSTGGNIFGAGGNTAGLFGNAAKPPQAGSLFGSGGSGGGSLFGSTGSTPAAGPGLFGGSNTSAPAANTSTGGSTTSQSSTNPLFSGSAFSLPKPDQGSKNEHQPATPSLFGQSNNAAPTSSTSAAPGFGGGLFGASTKPAEKSTANPASGSGNTSSSATATTAPSTFSGGLFGKPTTPTGPAPASAAVTGTSASGGTRDVTPGFSLPASTAPAGSLFGAAKPTEKKDDKPPATVTASGGLFGAFKTDEKKDAGTGFSGGVSLGKPEAKEADKSSSAGSVAPVVAVPPPSMLRGKTIEEIVNKWHSELETHVREFNNFAAEVAMWDRALIENGNNLAALYSHVLQAEREQNEVDQSLDHIEQQQKDLAVTLDSYEKVTEEVFGGAGGSLRALDTGPADTERDKNYMLATDLHTHLDDLSNSLTQMIESVNSLSIPAGSDTCSENPMTQISQILSTHLESLQWIDGAVREVEGKVSEVEKRIKESGHATSLNATSAKQRGFGLR</sequence>
<dbReference type="InterPro" id="IPR007758">
    <property type="entry name" value="Nucleoporin_NSP1_C"/>
</dbReference>
<feature type="region of interest" description="Disordered" evidence="14">
    <location>
        <begin position="1"/>
        <end position="253"/>
    </location>
</feature>
<evidence type="ECO:0000256" key="8">
    <source>
        <dbReference type="ARBA" id="ARBA00023010"/>
    </source>
</evidence>
<dbReference type="GO" id="GO:0017056">
    <property type="term" value="F:structural constituent of nuclear pore"/>
    <property type="evidence" value="ECO:0007669"/>
    <property type="project" value="InterPro"/>
</dbReference>
<evidence type="ECO:0000313" key="16">
    <source>
        <dbReference type="EMBL" id="KAG7097103.1"/>
    </source>
</evidence>
<evidence type="ECO:0000256" key="2">
    <source>
        <dbReference type="ARBA" id="ARBA00004567"/>
    </source>
</evidence>
<evidence type="ECO:0000256" key="11">
    <source>
        <dbReference type="ARBA" id="ARBA00068864"/>
    </source>
</evidence>
<evidence type="ECO:0000256" key="13">
    <source>
        <dbReference type="ARBA" id="ARBA00081079"/>
    </source>
</evidence>
<keyword evidence="5" id="KW-0813">Transport</keyword>
<dbReference type="GO" id="GO:0031965">
    <property type="term" value="C:nuclear membrane"/>
    <property type="evidence" value="ECO:0007669"/>
    <property type="project" value="UniProtKB-SubCell"/>
</dbReference>
<feature type="compositionally biased region" description="Low complexity" evidence="14">
    <location>
        <begin position="189"/>
        <end position="211"/>
    </location>
</feature>
<dbReference type="PANTHER" id="PTHR12084:SF0">
    <property type="entry name" value="NUCLEAR PORE GLYCOPROTEIN P62"/>
    <property type="match status" value="1"/>
</dbReference>
<gene>
    <name evidence="16" type="ORF">E1B28_004485</name>
</gene>
<feature type="compositionally biased region" description="Gly residues" evidence="14">
    <location>
        <begin position="15"/>
        <end position="28"/>
    </location>
</feature>
<name>A0A9P7UYQ6_9AGAR</name>
<evidence type="ECO:0000256" key="6">
    <source>
        <dbReference type="ARBA" id="ARBA00022816"/>
    </source>
</evidence>
<keyword evidence="17" id="KW-1185">Reference proteome</keyword>
<protein>
    <recommendedName>
        <fullName evidence="11">Nucleoporin NSP1</fullName>
    </recommendedName>
    <alternativeName>
        <fullName evidence="12">Nuclear pore protein NSP1</fullName>
    </alternativeName>
    <alternativeName>
        <fullName evidence="13">Nucleoskeletal-like protein</fullName>
    </alternativeName>
</protein>
<dbReference type="OrthoDB" id="344345at2759"/>
<proteinExistence type="inferred from homology"/>
<evidence type="ECO:0000256" key="5">
    <source>
        <dbReference type="ARBA" id="ARBA00022448"/>
    </source>
</evidence>
<dbReference type="EMBL" id="CM032182">
    <property type="protein sequence ID" value="KAG7097103.1"/>
    <property type="molecule type" value="Genomic_DNA"/>
</dbReference>
<evidence type="ECO:0000256" key="12">
    <source>
        <dbReference type="ARBA" id="ARBA00078941"/>
    </source>
</evidence>
<evidence type="ECO:0000313" key="17">
    <source>
        <dbReference type="Proteomes" id="UP001049176"/>
    </source>
</evidence>
<feature type="compositionally biased region" description="Low complexity" evidence="14">
    <location>
        <begin position="72"/>
        <end position="95"/>
    </location>
</feature>
<feature type="compositionally biased region" description="Gly residues" evidence="14">
    <location>
        <begin position="45"/>
        <end position="55"/>
    </location>
</feature>
<feature type="compositionally biased region" description="Polar residues" evidence="14">
    <location>
        <begin position="117"/>
        <end position="126"/>
    </location>
</feature>
<keyword evidence="9" id="KW-0906">Nuclear pore complex</keyword>
<feature type="domain" description="Nucleoporin NSP1-like C-terminal" evidence="15">
    <location>
        <begin position="300"/>
        <end position="396"/>
    </location>
</feature>
<dbReference type="Pfam" id="PF05064">
    <property type="entry name" value="Nsp1_C"/>
    <property type="match status" value="1"/>
</dbReference>
<evidence type="ECO:0000256" key="4">
    <source>
        <dbReference type="ARBA" id="ARBA00005911"/>
    </source>
</evidence>
<dbReference type="GO" id="GO:0006405">
    <property type="term" value="P:RNA export from nucleus"/>
    <property type="evidence" value="ECO:0007669"/>
    <property type="project" value="TreeGrafter"/>
</dbReference>
<dbReference type="FunFam" id="1.20.5.170:FF:000040">
    <property type="entry name" value="Nuclear pore glycoprotein p62"/>
    <property type="match status" value="1"/>
</dbReference>
<dbReference type="GeneID" id="66073561"/>